<keyword evidence="4" id="KW-1185">Reference proteome</keyword>
<feature type="region of interest" description="Disordered" evidence="1">
    <location>
        <begin position="806"/>
        <end position="831"/>
    </location>
</feature>
<evidence type="ECO:0000313" key="3">
    <source>
        <dbReference type="EMBL" id="KAL3499795.1"/>
    </source>
</evidence>
<organism evidence="3 4">
    <name type="scientific">Cinchona calisaya</name>
    <dbReference type="NCBI Taxonomy" id="153742"/>
    <lineage>
        <taxon>Eukaryota</taxon>
        <taxon>Viridiplantae</taxon>
        <taxon>Streptophyta</taxon>
        <taxon>Embryophyta</taxon>
        <taxon>Tracheophyta</taxon>
        <taxon>Spermatophyta</taxon>
        <taxon>Magnoliopsida</taxon>
        <taxon>eudicotyledons</taxon>
        <taxon>Gunneridae</taxon>
        <taxon>Pentapetalae</taxon>
        <taxon>asterids</taxon>
        <taxon>lamiids</taxon>
        <taxon>Gentianales</taxon>
        <taxon>Rubiaceae</taxon>
        <taxon>Cinchonoideae</taxon>
        <taxon>Cinchoneae</taxon>
        <taxon>Cinchona</taxon>
    </lineage>
</organism>
<dbReference type="SMART" id="SM00543">
    <property type="entry name" value="MIF4G"/>
    <property type="match status" value="1"/>
</dbReference>
<dbReference type="Pfam" id="PF02854">
    <property type="entry name" value="MIF4G"/>
    <property type="match status" value="1"/>
</dbReference>
<evidence type="ECO:0000313" key="4">
    <source>
        <dbReference type="Proteomes" id="UP001630127"/>
    </source>
</evidence>
<dbReference type="FunFam" id="1.25.40.180:FF:000024">
    <property type="entry name" value="Eukaryotic translation initiation factor 4G"/>
    <property type="match status" value="1"/>
</dbReference>
<feature type="region of interest" description="Disordered" evidence="1">
    <location>
        <begin position="1"/>
        <end position="211"/>
    </location>
</feature>
<dbReference type="SUPFAM" id="SSF48371">
    <property type="entry name" value="ARM repeat"/>
    <property type="match status" value="1"/>
</dbReference>
<dbReference type="Proteomes" id="UP001630127">
    <property type="component" value="Unassembled WGS sequence"/>
</dbReference>
<dbReference type="PANTHER" id="PTHR23253">
    <property type="entry name" value="EUKARYOTIC TRANSLATION INITIATION FACTOR 4 GAMMA"/>
    <property type="match status" value="1"/>
</dbReference>
<evidence type="ECO:0000256" key="1">
    <source>
        <dbReference type="SAM" id="MobiDB-lite"/>
    </source>
</evidence>
<sequence>MSQRQYRKVDEKNKSHSIIHNNPRRSGGRGRPNSTAPPHYQWISSTEGRGRGGGDGGSGDSVSLPPSSKARYKKPTGQGGKSRGTGATVNSESTIVQKTNSTTSEFSEAFDTPASEALSESIIPNRREDGESISKASSSKSPAKTPDSAAPTSPLKGEPSDGVSLQFGSLNPGFVNESQAPHNSFKKKTTESTSSMSKKKKSEDMEQSTSETFHLQLKAKRDVCLPHSSSKQKKHNYFKPVAATSSMHDKHVEGVAQFKNETLHLQPENKREMQVQVASVAPTVNTAQDIPLSIPGISVATSSFHQPYFPLQYGMLRPQAWSQGIGSASVQLPLQSPIGGSSQFQESAYFPSFQPYALQPQEVMHYSQGLNHPAPVGRQFGFQYANFNGISPHHVQNDVRNTNPRVSVKITHPETKEELKLDKPAKPNLDGGSSGTKAHLNMQLQVQPLAYGDSHVMNYFSHMQPNPFFLDNPSSVTFSGTQMYPTTSRHNYLEYGTNIHGAVMGSNSEHASSALASIPTSSKLAFHSDGEKILSPVSVNAVVNDMGEAIKSTRPQIVGPRQGKSKIHSELSDKPPPKVVIKPAISVVSSHRAIPSAVSTDAIYGEGGLIREPVSGDGMKSVTMEDSDYLSKPEEIKISELPVVDNIREKQNVNELRLPETSEQEKMGELKDWQKVAEISTTELHISRKVELHQNMSSAAADSIAVPGKKRYSREFLLTVSSHFVELPTDFELVGDMIKGILVSEVQDDRGYRVEDGSKWIKTPAPAASEQEKQFGISWGNSGVQSSQGGTCGSILHGQTPDLCDGGFKSGSLPTSHGGRRNKGPDADHWRQGPLLNKGLLSLPQSPLQVMHKAKKKYELNKVIDGEEAKQRRLKAILNKLTPQNFDRLFQQVKEVAIDNAITLSGLISQIFDKALTEPTFCEMYANFCYHLASELPDIVEGHKKITFKRLLLNKCQEEFVKGEREQAEANRIEEDGDARLSEKKREEKRIHARRRMLGNIRLIGELYKKKMLTERVMHDCIQKLLGNHDYPDEEDVEALCKLMSTVGGIIDRPKAKEQIDTYFKVMKNLSYNTDLSSRMRFMLKDVIDLRRNKWQQRRKVEGPKKIEELHSEAAQERRALVNQLTCGSNVISSNKKVSANFNPKLSSLPYPQNSRVGTFRTMSPHVHGFASQDVRSEDRHLYNQGTLSVPLTHSPDHQVDHAKRFSLRGPPMLYDPLLTDLHTDFGVSRRIPAPCQSDKV</sequence>
<accession>A0ABD2Y1Y3</accession>
<reference evidence="3 4" key="1">
    <citation type="submission" date="2024-11" db="EMBL/GenBank/DDBJ databases">
        <title>A near-complete genome assembly of Cinchona calisaya.</title>
        <authorList>
            <person name="Lian D.C."/>
            <person name="Zhao X.W."/>
            <person name="Wei L."/>
        </authorList>
    </citation>
    <scope>NUCLEOTIDE SEQUENCE [LARGE SCALE GENOMIC DNA]</scope>
    <source>
        <tissue evidence="3">Nenye</tissue>
    </source>
</reference>
<dbReference type="AlphaFoldDB" id="A0ABD2Y1Y3"/>
<dbReference type="InterPro" id="IPR003890">
    <property type="entry name" value="MIF4G-like_typ-3"/>
</dbReference>
<feature type="compositionally biased region" description="Low complexity" evidence="1">
    <location>
        <begin position="134"/>
        <end position="154"/>
    </location>
</feature>
<proteinExistence type="predicted"/>
<feature type="region of interest" description="Disordered" evidence="1">
    <location>
        <begin position="415"/>
        <end position="434"/>
    </location>
</feature>
<dbReference type="EMBL" id="JBJUIK010000016">
    <property type="protein sequence ID" value="KAL3499795.1"/>
    <property type="molecule type" value="Genomic_DNA"/>
</dbReference>
<protein>
    <recommendedName>
        <fullName evidence="2">MIF4G domain-containing protein</fullName>
    </recommendedName>
</protein>
<feature type="compositionally biased region" description="Basic and acidic residues" evidence="1">
    <location>
        <begin position="415"/>
        <end position="425"/>
    </location>
</feature>
<dbReference type="PANTHER" id="PTHR23253:SF55">
    <property type="entry name" value="EUKARYOTIC TRANSLATION INITIATION FACTOR 4G-LIKE"/>
    <property type="match status" value="1"/>
</dbReference>
<comment type="caution">
    <text evidence="3">The sequence shown here is derived from an EMBL/GenBank/DDBJ whole genome shotgun (WGS) entry which is preliminary data.</text>
</comment>
<name>A0ABD2Y1Y3_9GENT</name>
<gene>
    <name evidence="3" type="ORF">ACH5RR_038888</name>
</gene>
<dbReference type="Gene3D" id="1.25.40.180">
    <property type="match status" value="1"/>
</dbReference>
<dbReference type="InterPro" id="IPR016024">
    <property type="entry name" value="ARM-type_fold"/>
</dbReference>
<feature type="compositionally biased region" description="Polar residues" evidence="1">
    <location>
        <begin position="85"/>
        <end position="106"/>
    </location>
</feature>
<evidence type="ECO:0000259" key="2">
    <source>
        <dbReference type="SMART" id="SM00543"/>
    </source>
</evidence>
<feature type="domain" description="MIF4G" evidence="2">
    <location>
        <begin position="871"/>
        <end position="1094"/>
    </location>
</feature>